<gene>
    <name evidence="1" type="ORF">BWI75_18115</name>
</gene>
<reference evidence="1 2" key="1">
    <citation type="journal article" date="2019" name="Front. Microbiol.">
        <title>Genomic Features for Desiccation Tolerance and Sugar Biosynthesis in the Extremophile Gloeocapsopsis sp. UTEX B3054.</title>
        <authorList>
            <person name="Urrejola C."/>
            <person name="Alcorta J."/>
            <person name="Salas L."/>
            <person name="Vasquez M."/>
            <person name="Polz M.F."/>
            <person name="Vicuna R."/>
            <person name="Diez B."/>
        </authorList>
    </citation>
    <scope>NUCLEOTIDE SEQUENCE [LARGE SCALE GENOMIC DNA]</scope>
    <source>
        <strain evidence="1 2">1H9</strain>
    </source>
</reference>
<dbReference type="OrthoDB" id="428676at2"/>
<name>A0A6N8FYN6_9CHRO</name>
<dbReference type="AlphaFoldDB" id="A0A6N8FYN6"/>
<evidence type="ECO:0000313" key="1">
    <source>
        <dbReference type="EMBL" id="MUL38193.1"/>
    </source>
</evidence>
<dbReference type="Proteomes" id="UP000441797">
    <property type="component" value="Unassembled WGS sequence"/>
</dbReference>
<dbReference type="RefSeq" id="WP_105220580.1">
    <property type="nucleotide sequence ID" value="NZ_CAWNSU010000062.1"/>
</dbReference>
<proteinExistence type="predicted"/>
<sequence length="498" mass="57650">MPEKTCILIATIGTRDLAYQVSSGHWWNVGNDRARYGDSLTQEAQVFEDLSTDPNVKGEPGKDFRSRTQYLSENFSQYQQRLQPIILGQLLHQLAPRLHKVYLIGTDQPETVQFRTKDTFYCAQIIKQWIAAKYNVASQVIPLGKDGENPADFDEMIRWCKQNVWELVGREFPKFKEIAVSPKGGVGQSSDALRVTALSLYKDQVTFYDFEEDEAANSQGQSSPYKGPYRGTHYLWDLDRREAIALLERYDYAGVQRLLEPYLNQQNSTGSKLKNLLELATLWNIADFDKFKRRLNAATARGYISGNISHINQWWWTAYEAAYLGEIRLEQGNTVEALFHSFRAVEGLMSEWAIATYSEQIKQSTDKTPEIKRSIIKVLPKYQSEFNKLEPGKALYLYGSTLDRLLQVARPEVHNHPDMQIYFDVTKKRRNQLFHRLLGLQKNEVFAAWGTQDKKSWLTRVLNCLNFISQQTFRFLSEASFMSRIHETIFDTITHYQP</sequence>
<dbReference type="EMBL" id="NAPY01000033">
    <property type="protein sequence ID" value="MUL38193.1"/>
    <property type="molecule type" value="Genomic_DNA"/>
</dbReference>
<organism evidence="1 2">
    <name type="scientific">Gloeocapsopsis dulcis AAB1 = 1H9</name>
    <dbReference type="NCBI Taxonomy" id="1433147"/>
    <lineage>
        <taxon>Bacteria</taxon>
        <taxon>Bacillati</taxon>
        <taxon>Cyanobacteriota</taxon>
        <taxon>Cyanophyceae</taxon>
        <taxon>Oscillatoriophycideae</taxon>
        <taxon>Chroococcales</taxon>
        <taxon>Chroococcaceae</taxon>
        <taxon>Gloeocapsopsis</taxon>
        <taxon>Gloeocapsopsis dulcis</taxon>
    </lineage>
</organism>
<accession>A0A6N8FYN6</accession>
<evidence type="ECO:0000313" key="2">
    <source>
        <dbReference type="Proteomes" id="UP000441797"/>
    </source>
</evidence>
<protein>
    <recommendedName>
        <fullName evidence="3">CRISPR-associated protein</fullName>
    </recommendedName>
</protein>
<keyword evidence="2" id="KW-1185">Reference proteome</keyword>
<comment type="caution">
    <text evidence="1">The sequence shown here is derived from an EMBL/GenBank/DDBJ whole genome shotgun (WGS) entry which is preliminary data.</text>
</comment>
<evidence type="ECO:0008006" key="3">
    <source>
        <dbReference type="Google" id="ProtNLM"/>
    </source>
</evidence>